<evidence type="ECO:0000313" key="4">
    <source>
        <dbReference type="Proteomes" id="UP001221898"/>
    </source>
</evidence>
<dbReference type="EMBL" id="JAINUG010000100">
    <property type="protein sequence ID" value="KAJ8397158.1"/>
    <property type="molecule type" value="Genomic_DNA"/>
</dbReference>
<feature type="region of interest" description="Disordered" evidence="1">
    <location>
        <begin position="557"/>
        <end position="670"/>
    </location>
</feature>
<dbReference type="Gene3D" id="2.30.30.190">
    <property type="entry name" value="CAP Gly-rich-like domain"/>
    <property type="match status" value="1"/>
</dbReference>
<sequence length="740" mass="78051">MPAVPPQWDHPTAFVSDGRSPTRHPPATAEEFGPLERVSKEEGESWSDESSSSGGPLRVRSLPNSAEASWKSQKSVGSFASLPEFQRAAAVCMNVSQLSSSSSDAEQALPLDMEDGGWRGTGTGGSVEDQEKPTGSTPKPCTTPVGKKLELSLGDTVALNVQNDWRSQSALPSNNNREIMPSPLGTGVGDCSGVTKQAGTWPGRVDCGNSPDPGSPGPDTESSSADSAPLETEEGSEGLSFSSEGLSSSEDDLDQTAPGTVFATGEQGSGRHSSHLSGPGASSARCYEAALFSSSALPEVKQPNPEKQAAGRKSGMDKPGDFVSSWKPSDPGEALSEILSPVDEILSYGSAELPPTIEDDFILPSPPPACEVITWTSEEGFPPPPEALCKPQNEENPLEDPSIKSDDLPSLSEDVLLPAALVDRFGNDGDFLKVDQVTPGPEIKGYSIGQRLWECQGKGEDNSPLLITLSVAEEDEDEGSSDPLSSFRLGDRVLVCSSRPGQLRFKGPTRFANGCWAGVALDYPVGNHDGAFRGVRYFQCDKNCGVLVRAEDISHVLGEQDSDQETRADDPFSDEEPPSGTKPPRDRRVGNASKLSGSGAERGESQSQGGQRSGSSAPQACRDHSFPTELNNNPLQVPVPVCESGVSAPERSSRWQGGAHRKAPPPQVGALEAEEKESCPDYRSAAMHFSEHLRGTEDTGNLWVGGAPPGCLGSLPPNTLPLVFLERSISQSPGAVWGAP</sequence>
<feature type="compositionally biased region" description="Low complexity" evidence="1">
    <location>
        <begin position="237"/>
        <end position="248"/>
    </location>
</feature>
<dbReference type="Proteomes" id="UP001221898">
    <property type="component" value="Unassembled WGS sequence"/>
</dbReference>
<dbReference type="AlphaFoldDB" id="A0AAD7S7C7"/>
<dbReference type="GO" id="GO:0034453">
    <property type="term" value="P:microtubule anchoring"/>
    <property type="evidence" value="ECO:0007669"/>
    <property type="project" value="InterPro"/>
</dbReference>
<feature type="compositionally biased region" description="Low complexity" evidence="1">
    <location>
        <begin position="206"/>
        <end position="224"/>
    </location>
</feature>
<dbReference type="GO" id="GO:0008017">
    <property type="term" value="F:microtubule binding"/>
    <property type="evidence" value="ECO:0007669"/>
    <property type="project" value="InterPro"/>
</dbReference>
<dbReference type="PROSITE" id="PS00845">
    <property type="entry name" value="CAP_GLY_1"/>
    <property type="match status" value="1"/>
</dbReference>
<keyword evidence="4" id="KW-1185">Reference proteome</keyword>
<dbReference type="PANTHER" id="PTHR13958">
    <property type="entry name" value="CENTROSOME-ASSOCIATED PROTEIN 350"/>
    <property type="match status" value="1"/>
</dbReference>
<feature type="region of interest" description="Disordered" evidence="1">
    <location>
        <begin position="294"/>
        <end position="335"/>
    </location>
</feature>
<dbReference type="PANTHER" id="PTHR13958:SF3">
    <property type="entry name" value="CAP-GLY DOMAIN-CONTAINING PROTEIN-RELATED"/>
    <property type="match status" value="1"/>
</dbReference>
<feature type="region of interest" description="Disordered" evidence="1">
    <location>
        <begin position="95"/>
        <end position="147"/>
    </location>
</feature>
<dbReference type="PROSITE" id="PS50245">
    <property type="entry name" value="CAP_GLY_2"/>
    <property type="match status" value="1"/>
</dbReference>
<feature type="domain" description="CAP-Gly" evidence="2">
    <location>
        <begin position="507"/>
        <end position="549"/>
    </location>
</feature>
<gene>
    <name evidence="3" type="ORF">AAFF_G00010120</name>
</gene>
<dbReference type="InterPro" id="IPR000938">
    <property type="entry name" value="CAP-Gly_domain"/>
</dbReference>
<dbReference type="GO" id="GO:0005813">
    <property type="term" value="C:centrosome"/>
    <property type="evidence" value="ECO:0007669"/>
    <property type="project" value="InterPro"/>
</dbReference>
<evidence type="ECO:0000313" key="3">
    <source>
        <dbReference type="EMBL" id="KAJ8397158.1"/>
    </source>
</evidence>
<dbReference type="InterPro" id="IPR028750">
    <property type="entry name" value="CEP350/CC187"/>
</dbReference>
<dbReference type="InterPro" id="IPR036859">
    <property type="entry name" value="CAP-Gly_dom_sf"/>
</dbReference>
<dbReference type="Pfam" id="PF01302">
    <property type="entry name" value="CAP_GLY"/>
    <property type="match status" value="1"/>
</dbReference>
<proteinExistence type="predicted"/>
<accession>A0AAD7S7C7</accession>
<feature type="compositionally biased region" description="Low complexity" evidence="1">
    <location>
        <begin position="605"/>
        <end position="617"/>
    </location>
</feature>
<protein>
    <recommendedName>
        <fullName evidence="2">CAP-Gly domain-containing protein</fullName>
    </recommendedName>
</protein>
<name>A0AAD7S7C7_9TELE</name>
<feature type="region of interest" description="Disordered" evidence="1">
    <location>
        <begin position="164"/>
        <end position="282"/>
    </location>
</feature>
<dbReference type="SUPFAM" id="SSF74924">
    <property type="entry name" value="Cap-Gly domain"/>
    <property type="match status" value="1"/>
</dbReference>
<reference evidence="3" key="1">
    <citation type="journal article" date="2023" name="Science">
        <title>Genome structures resolve the early diversification of teleost fishes.</title>
        <authorList>
            <person name="Parey E."/>
            <person name="Louis A."/>
            <person name="Montfort J."/>
            <person name="Bouchez O."/>
            <person name="Roques C."/>
            <person name="Iampietro C."/>
            <person name="Lluch J."/>
            <person name="Castinel A."/>
            <person name="Donnadieu C."/>
            <person name="Desvignes T."/>
            <person name="Floi Bucao C."/>
            <person name="Jouanno E."/>
            <person name="Wen M."/>
            <person name="Mejri S."/>
            <person name="Dirks R."/>
            <person name="Jansen H."/>
            <person name="Henkel C."/>
            <person name="Chen W.J."/>
            <person name="Zahm M."/>
            <person name="Cabau C."/>
            <person name="Klopp C."/>
            <person name="Thompson A.W."/>
            <person name="Robinson-Rechavi M."/>
            <person name="Braasch I."/>
            <person name="Lecointre G."/>
            <person name="Bobe J."/>
            <person name="Postlethwait J.H."/>
            <person name="Berthelot C."/>
            <person name="Roest Crollius H."/>
            <person name="Guiguen Y."/>
        </authorList>
    </citation>
    <scope>NUCLEOTIDE SEQUENCE</scope>
    <source>
        <strain evidence="3">NC1722</strain>
    </source>
</reference>
<comment type="caution">
    <text evidence="3">The sequence shown here is derived from an EMBL/GenBank/DDBJ whole genome shotgun (WGS) entry which is preliminary data.</text>
</comment>
<evidence type="ECO:0000256" key="1">
    <source>
        <dbReference type="SAM" id="MobiDB-lite"/>
    </source>
</evidence>
<feature type="region of interest" description="Disordered" evidence="1">
    <location>
        <begin position="1"/>
        <end position="75"/>
    </location>
</feature>
<evidence type="ECO:0000259" key="2">
    <source>
        <dbReference type="PROSITE" id="PS50245"/>
    </source>
</evidence>
<feature type="region of interest" description="Disordered" evidence="1">
    <location>
        <begin position="375"/>
        <end position="407"/>
    </location>
</feature>
<dbReference type="SMART" id="SM01052">
    <property type="entry name" value="CAP_GLY"/>
    <property type="match status" value="1"/>
</dbReference>
<feature type="compositionally biased region" description="Polar residues" evidence="1">
    <location>
        <begin position="164"/>
        <end position="177"/>
    </location>
</feature>
<organism evidence="3 4">
    <name type="scientific">Aldrovandia affinis</name>
    <dbReference type="NCBI Taxonomy" id="143900"/>
    <lineage>
        <taxon>Eukaryota</taxon>
        <taxon>Metazoa</taxon>
        <taxon>Chordata</taxon>
        <taxon>Craniata</taxon>
        <taxon>Vertebrata</taxon>
        <taxon>Euteleostomi</taxon>
        <taxon>Actinopterygii</taxon>
        <taxon>Neopterygii</taxon>
        <taxon>Teleostei</taxon>
        <taxon>Notacanthiformes</taxon>
        <taxon>Halosauridae</taxon>
        <taxon>Aldrovandia</taxon>
    </lineage>
</organism>
<feature type="compositionally biased region" description="Polar residues" evidence="1">
    <location>
        <begin position="62"/>
        <end position="75"/>
    </location>
</feature>